<evidence type="ECO:0000313" key="1">
    <source>
        <dbReference type="EMBL" id="EHJ58590.1"/>
    </source>
</evidence>
<dbReference type="AlphaFoldDB" id="G6EJC8"/>
<dbReference type="Gene3D" id="3.40.50.720">
    <property type="entry name" value="NAD(P)-binding Rossmann-like Domain"/>
    <property type="match status" value="1"/>
</dbReference>
<dbReference type="PATRIC" id="fig|1088721.3.peg.4383"/>
<dbReference type="PIRSF" id="PIRSF001439">
    <property type="entry name" value="CryM"/>
    <property type="match status" value="1"/>
</dbReference>
<evidence type="ECO:0000313" key="2">
    <source>
        <dbReference type="Proteomes" id="UP000004030"/>
    </source>
</evidence>
<dbReference type="EMBL" id="AGFM01000072">
    <property type="protein sequence ID" value="EHJ58590.1"/>
    <property type="molecule type" value="Genomic_DNA"/>
</dbReference>
<proteinExistence type="predicted"/>
<dbReference type="PANTHER" id="PTHR13812">
    <property type="entry name" value="KETIMINE REDUCTASE MU-CRYSTALLIN"/>
    <property type="match status" value="1"/>
</dbReference>
<accession>G6EJC8</accession>
<dbReference type="KEGG" id="npn:JI59_00900"/>
<name>G6EJC8_9SPHN</name>
<dbReference type="Proteomes" id="UP000004030">
    <property type="component" value="Unassembled WGS sequence"/>
</dbReference>
<comment type="caution">
    <text evidence="1">The sequence shown here is derived from an EMBL/GenBank/DDBJ whole genome shotgun (WGS) entry which is preliminary data.</text>
</comment>
<reference evidence="1 2" key="1">
    <citation type="journal article" date="2012" name="J. Bacteriol.">
        <title>Genome sequence of benzo(a)pyrene-degrading bacterium Novosphingobium pentaromativorans US6-1.</title>
        <authorList>
            <person name="Luo Y.R."/>
            <person name="Kang S.G."/>
            <person name="Kim S.J."/>
            <person name="Kim M.R."/>
            <person name="Li N."/>
            <person name="Lee J.H."/>
            <person name="Kwon K.K."/>
        </authorList>
    </citation>
    <scope>NUCLEOTIDE SEQUENCE [LARGE SCALE GENOMIC DNA]</scope>
    <source>
        <strain evidence="1 2">US6-1</strain>
    </source>
</reference>
<dbReference type="eggNOG" id="COG2423">
    <property type="taxonomic scope" value="Bacteria"/>
</dbReference>
<dbReference type="Gene3D" id="3.30.1780.10">
    <property type="entry name" value="ornithine cyclodeaminase, domain 1"/>
    <property type="match status" value="1"/>
</dbReference>
<organism evidence="1 2">
    <name type="scientific">Novosphingobium pentaromativorans US6-1</name>
    <dbReference type="NCBI Taxonomy" id="1088721"/>
    <lineage>
        <taxon>Bacteria</taxon>
        <taxon>Pseudomonadati</taxon>
        <taxon>Pseudomonadota</taxon>
        <taxon>Alphaproteobacteria</taxon>
        <taxon>Sphingomonadales</taxon>
        <taxon>Sphingomonadaceae</taxon>
        <taxon>Novosphingobium</taxon>
    </lineage>
</organism>
<dbReference type="RefSeq" id="WP_007015357.1">
    <property type="nucleotide sequence ID" value="NZ_AGFM01000072.1"/>
</dbReference>
<dbReference type="OrthoDB" id="9785971at2"/>
<dbReference type="STRING" id="1088721.JI59_00900"/>
<dbReference type="Pfam" id="PF02423">
    <property type="entry name" value="OCD_Mu_crystall"/>
    <property type="match status" value="1"/>
</dbReference>
<keyword evidence="2" id="KW-1185">Reference proteome</keyword>
<sequence>MSEALWITEGEVVSLLALPEVIEALRWGLGEQAAGRASNMTKTQLTWGGGSTLHAIGALFESGPIVGTKTWTHTKGGANPLLLLFDAGKGKLLAVIEAFALGQMRTAGISGLATDHLADSAARTMAMIGTGKQSLAQVAAVAAVRPLERVAIWSPTEANRRALAEKVRDRLSLEAVAAGSLEEALAGASVVTLATRAGAPFISRDALATGVHLNAIGAIGPDRIEFEPQLLDRATVCAADSISQVRRLSREFMAAFDDDEAKWTRLRPLSELVATRFQRPADADLTVFKAMGMGISDLSVGIEALRRARAKGMGRQLTSTTFHEPRLRLDP</sequence>
<dbReference type="InterPro" id="IPR023401">
    <property type="entry name" value="ODC_N"/>
</dbReference>
<gene>
    <name evidence="1" type="ORF">NSU_4449</name>
</gene>
<dbReference type="KEGG" id="npn:JI59_04260"/>
<dbReference type="InterPro" id="IPR003462">
    <property type="entry name" value="ODC_Mu_crystall"/>
</dbReference>
<dbReference type="PANTHER" id="PTHR13812:SF19">
    <property type="entry name" value="KETIMINE REDUCTASE MU-CRYSTALLIN"/>
    <property type="match status" value="1"/>
</dbReference>
<dbReference type="InterPro" id="IPR036291">
    <property type="entry name" value="NAD(P)-bd_dom_sf"/>
</dbReference>
<protein>
    <submittedName>
        <fullName evidence="1">Ornithine cyclodeaminase</fullName>
    </submittedName>
</protein>
<dbReference type="GO" id="GO:0005737">
    <property type="term" value="C:cytoplasm"/>
    <property type="evidence" value="ECO:0007669"/>
    <property type="project" value="TreeGrafter"/>
</dbReference>
<dbReference type="SUPFAM" id="SSF51735">
    <property type="entry name" value="NAD(P)-binding Rossmann-fold domains"/>
    <property type="match status" value="1"/>
</dbReference>